<dbReference type="InterPro" id="IPR016053">
    <property type="entry name" value="Haem_Oase-like"/>
</dbReference>
<name>A0A934STD8_9BURK</name>
<dbReference type="Pfam" id="PF01126">
    <property type="entry name" value="Heme_oxygenase"/>
    <property type="match status" value="1"/>
</dbReference>
<dbReference type="SUPFAM" id="SSF48613">
    <property type="entry name" value="Heme oxygenase-like"/>
    <property type="match status" value="1"/>
</dbReference>
<dbReference type="EMBL" id="JAEPBG010000007">
    <property type="protein sequence ID" value="MBK4736260.1"/>
    <property type="molecule type" value="Genomic_DNA"/>
</dbReference>
<evidence type="ECO:0000313" key="2">
    <source>
        <dbReference type="Proteomes" id="UP000622890"/>
    </source>
</evidence>
<dbReference type="GO" id="GO:0004392">
    <property type="term" value="F:heme oxygenase (decyclizing) activity"/>
    <property type="evidence" value="ECO:0007669"/>
    <property type="project" value="InterPro"/>
</dbReference>
<organism evidence="1 2">
    <name type="scientific">Noviherbaspirillum pedocola</name>
    <dbReference type="NCBI Taxonomy" id="2801341"/>
    <lineage>
        <taxon>Bacteria</taxon>
        <taxon>Pseudomonadati</taxon>
        <taxon>Pseudomonadota</taxon>
        <taxon>Betaproteobacteria</taxon>
        <taxon>Burkholderiales</taxon>
        <taxon>Oxalobacteraceae</taxon>
        <taxon>Noviherbaspirillum</taxon>
    </lineage>
</organism>
<dbReference type="Proteomes" id="UP000622890">
    <property type="component" value="Unassembled WGS sequence"/>
</dbReference>
<evidence type="ECO:0000313" key="1">
    <source>
        <dbReference type="EMBL" id="MBK4736260.1"/>
    </source>
</evidence>
<reference evidence="1" key="1">
    <citation type="submission" date="2021-01" db="EMBL/GenBank/DDBJ databases">
        <title>Genome sequence of strain Noviherbaspirillum sp. DKR-6.</title>
        <authorList>
            <person name="Chaudhary D.K."/>
        </authorList>
    </citation>
    <scope>NUCLEOTIDE SEQUENCE</scope>
    <source>
        <strain evidence="1">DKR-6</strain>
    </source>
</reference>
<dbReference type="CDD" id="cd19166">
    <property type="entry name" value="HemeO-bac"/>
    <property type="match status" value="1"/>
</dbReference>
<protein>
    <submittedName>
        <fullName evidence="1">Biliverdin-producing heme oxygenase</fullName>
    </submittedName>
</protein>
<dbReference type="Gene3D" id="1.20.910.10">
    <property type="entry name" value="Heme oxygenase-like"/>
    <property type="match status" value="1"/>
</dbReference>
<dbReference type="AlphaFoldDB" id="A0A934STD8"/>
<dbReference type="GO" id="GO:0006788">
    <property type="term" value="P:heme oxidation"/>
    <property type="evidence" value="ECO:0007669"/>
    <property type="project" value="InterPro"/>
</dbReference>
<dbReference type="RefSeq" id="WP_200593552.1">
    <property type="nucleotide sequence ID" value="NZ_JAEPBG010000007.1"/>
</dbReference>
<sequence>MSEALSALRNATRDIHDEFEQGLKLARPDAGQAEYLNFISAMWGWLKPFEQALWREDWPADIDAAQRARKSDWLRRDLLAAGMDEQAIAALPLLQESPPLDTPAQRYGVAYVLEGAQLGSQLLSRTLGPRLAPWPAHWLAGYGDKASQRWLSFRKLAERDLAGPTEREEAAQAARWAFRTLSSWFRERGAA</sequence>
<gene>
    <name evidence="1" type="ORF">JJB74_16680</name>
</gene>
<accession>A0A934STD8</accession>
<proteinExistence type="predicted"/>
<dbReference type="InterPro" id="IPR016084">
    <property type="entry name" value="Haem_Oase-like_multi-hlx"/>
</dbReference>
<comment type="caution">
    <text evidence="1">The sequence shown here is derived from an EMBL/GenBank/DDBJ whole genome shotgun (WGS) entry which is preliminary data.</text>
</comment>
<keyword evidence="2" id="KW-1185">Reference proteome</keyword>